<evidence type="ECO:0000313" key="4">
    <source>
        <dbReference type="Proteomes" id="UP001178508"/>
    </source>
</evidence>
<organism evidence="3 4">
    <name type="scientific">Xyrichtys novacula</name>
    <name type="common">Pearly razorfish</name>
    <name type="synonym">Hemipteronotus novacula</name>
    <dbReference type="NCBI Taxonomy" id="13765"/>
    <lineage>
        <taxon>Eukaryota</taxon>
        <taxon>Metazoa</taxon>
        <taxon>Chordata</taxon>
        <taxon>Craniata</taxon>
        <taxon>Vertebrata</taxon>
        <taxon>Euteleostomi</taxon>
        <taxon>Actinopterygii</taxon>
        <taxon>Neopterygii</taxon>
        <taxon>Teleostei</taxon>
        <taxon>Neoteleostei</taxon>
        <taxon>Acanthomorphata</taxon>
        <taxon>Eupercaria</taxon>
        <taxon>Labriformes</taxon>
        <taxon>Labridae</taxon>
        <taxon>Xyrichtys</taxon>
    </lineage>
</organism>
<dbReference type="PRINTS" id="PR01407">
    <property type="entry name" value="BUTYPHLNCDUF"/>
</dbReference>
<accession>A0AAV1HLU3</accession>
<evidence type="ECO:0000259" key="2">
    <source>
        <dbReference type="PROSITE" id="PS50188"/>
    </source>
</evidence>
<dbReference type="SMART" id="SM00589">
    <property type="entry name" value="PRY"/>
    <property type="match status" value="1"/>
</dbReference>
<dbReference type="SMART" id="SM00449">
    <property type="entry name" value="SPRY"/>
    <property type="match status" value="1"/>
</dbReference>
<protein>
    <submittedName>
        <fullName evidence="3">E3 ubiquitin-protein ligase TRIM39-like isoform X1</fullName>
    </submittedName>
</protein>
<feature type="region of interest" description="Disordered" evidence="1">
    <location>
        <begin position="45"/>
        <end position="71"/>
    </location>
</feature>
<reference evidence="3" key="1">
    <citation type="submission" date="2023-08" db="EMBL/GenBank/DDBJ databases">
        <authorList>
            <person name="Alioto T."/>
            <person name="Alioto T."/>
            <person name="Gomez Garrido J."/>
        </authorList>
    </citation>
    <scope>NUCLEOTIDE SEQUENCE</scope>
</reference>
<dbReference type="InterPro" id="IPR013320">
    <property type="entry name" value="ConA-like_dom_sf"/>
</dbReference>
<feature type="compositionally biased region" description="Basic and acidic residues" evidence="1">
    <location>
        <begin position="136"/>
        <end position="158"/>
    </location>
</feature>
<dbReference type="InterPro" id="IPR001870">
    <property type="entry name" value="B30.2/SPRY"/>
</dbReference>
<evidence type="ECO:0000313" key="3">
    <source>
        <dbReference type="EMBL" id="CAJ1086486.1"/>
    </source>
</evidence>
<feature type="region of interest" description="Disordered" evidence="1">
    <location>
        <begin position="87"/>
        <end position="113"/>
    </location>
</feature>
<dbReference type="InterPro" id="IPR003877">
    <property type="entry name" value="SPRY_dom"/>
</dbReference>
<sequence length="438" mass="48726">MMAEGTTNPSETSGLTKKQAKALERVSIVSSEPWLKPSLSEFQAKESEEQFSTCPPWSSSSAAKPGLKSVQSLSECTQLLQKLSEEVNNLSQGKHSSKKAAPAGGSREPDSLERSRSLILTWAAELDENMMKKKTKATDEKTKRKETRGQTEKTDVDKQAERLQRWAVELWDAKEANGVSDGELKKLLYPRGSSIKSRVATILPLLEFVTWSLLAEDTEESVSMMWLTTKQKAWRTAKGNPKYIPNSVWQWIQSAAVSIRFDVSSCHPSLLVSSDRLQVCEAATPISAPLHSQTCSDWPCVLGDAVITTGRHYWEVEISPNSSWRTGVMSPSALKKKKRPSVSPRGGFWTLWKASSFWACTDEPINLQMASVPGRLGVYVDMGEGQVSFFDVDRRVHIYTFSDTFKHGLIPVFGWLDEKTLLKIRPAVLSVPAQGNQT</sequence>
<dbReference type="EMBL" id="OY660886">
    <property type="protein sequence ID" value="CAJ1086486.1"/>
    <property type="molecule type" value="Genomic_DNA"/>
</dbReference>
<evidence type="ECO:0000256" key="1">
    <source>
        <dbReference type="SAM" id="MobiDB-lite"/>
    </source>
</evidence>
<dbReference type="PROSITE" id="PS50188">
    <property type="entry name" value="B302_SPRY"/>
    <property type="match status" value="1"/>
</dbReference>
<gene>
    <name evidence="3" type="ORF">XNOV1_A033127</name>
</gene>
<feature type="compositionally biased region" description="Polar residues" evidence="1">
    <location>
        <begin position="50"/>
        <end position="62"/>
    </location>
</feature>
<dbReference type="PANTHER" id="PTHR24103">
    <property type="entry name" value="E3 UBIQUITIN-PROTEIN LIGASE TRIM"/>
    <property type="match status" value="1"/>
</dbReference>
<dbReference type="Proteomes" id="UP001178508">
    <property type="component" value="Chromosome 23"/>
</dbReference>
<name>A0AAV1HLU3_XYRNO</name>
<dbReference type="InterPro" id="IPR043136">
    <property type="entry name" value="B30.2/SPRY_sf"/>
</dbReference>
<dbReference type="InterPro" id="IPR050143">
    <property type="entry name" value="TRIM/RBCC"/>
</dbReference>
<dbReference type="Pfam" id="PF00622">
    <property type="entry name" value="SPRY"/>
    <property type="match status" value="1"/>
</dbReference>
<proteinExistence type="predicted"/>
<dbReference type="AlphaFoldDB" id="A0AAV1HLU3"/>
<dbReference type="SUPFAM" id="SSF49899">
    <property type="entry name" value="Concanavalin A-like lectins/glucanases"/>
    <property type="match status" value="1"/>
</dbReference>
<dbReference type="Gene3D" id="2.60.120.920">
    <property type="match status" value="1"/>
</dbReference>
<dbReference type="InterPro" id="IPR006574">
    <property type="entry name" value="PRY"/>
</dbReference>
<keyword evidence="4" id="KW-1185">Reference proteome</keyword>
<feature type="region of interest" description="Disordered" evidence="1">
    <location>
        <begin position="131"/>
        <end position="158"/>
    </location>
</feature>
<dbReference type="InterPro" id="IPR003879">
    <property type="entry name" value="Butyrophylin_SPRY"/>
</dbReference>
<feature type="domain" description="B30.2/SPRY" evidence="2">
    <location>
        <begin position="239"/>
        <end position="431"/>
    </location>
</feature>